<evidence type="ECO:0000256" key="1">
    <source>
        <dbReference type="SAM" id="MobiDB-lite"/>
    </source>
</evidence>
<name>A0A817YFB8_9BILA</name>
<comment type="caution">
    <text evidence="2">The sequence shown here is derived from an EMBL/GenBank/DDBJ whole genome shotgun (WGS) entry which is preliminary data.</text>
</comment>
<evidence type="ECO:0000313" key="2">
    <source>
        <dbReference type="EMBL" id="CAF3378052.1"/>
    </source>
</evidence>
<feature type="region of interest" description="Disordered" evidence="1">
    <location>
        <begin position="1"/>
        <end position="70"/>
    </location>
</feature>
<accession>A0A817YFB8</accession>
<proteinExistence type="predicted"/>
<organism evidence="2 3">
    <name type="scientific">Rotaria socialis</name>
    <dbReference type="NCBI Taxonomy" id="392032"/>
    <lineage>
        <taxon>Eukaryota</taxon>
        <taxon>Metazoa</taxon>
        <taxon>Spiralia</taxon>
        <taxon>Gnathifera</taxon>
        <taxon>Rotifera</taxon>
        <taxon>Eurotatoria</taxon>
        <taxon>Bdelloidea</taxon>
        <taxon>Philodinida</taxon>
        <taxon>Philodinidae</taxon>
        <taxon>Rotaria</taxon>
    </lineage>
</organism>
<feature type="compositionally biased region" description="Low complexity" evidence="1">
    <location>
        <begin position="1"/>
        <end position="49"/>
    </location>
</feature>
<evidence type="ECO:0008006" key="4">
    <source>
        <dbReference type="Google" id="ProtNLM"/>
    </source>
</evidence>
<dbReference type="SUPFAM" id="SSF50630">
    <property type="entry name" value="Acid proteases"/>
    <property type="match status" value="1"/>
</dbReference>
<dbReference type="EMBL" id="CAJNYT010000855">
    <property type="protein sequence ID" value="CAF3378052.1"/>
    <property type="molecule type" value="Genomic_DNA"/>
</dbReference>
<evidence type="ECO:0000313" key="3">
    <source>
        <dbReference type="Proteomes" id="UP000663872"/>
    </source>
</evidence>
<feature type="compositionally biased region" description="Polar residues" evidence="1">
    <location>
        <begin position="50"/>
        <end position="70"/>
    </location>
</feature>
<dbReference type="Proteomes" id="UP000663872">
    <property type="component" value="Unassembled WGS sequence"/>
</dbReference>
<dbReference type="InterPro" id="IPR021109">
    <property type="entry name" value="Peptidase_aspartic_dom_sf"/>
</dbReference>
<sequence>MNEEALSSSNSTSISSDSPSLSSASSSFSTSTSKPIDSSTIQSSSPSDTLHSSYRTTSQPTPHYSKSTGFITSRDSYNSSDNFSRNCYLTAEAKVNDVSGIVLLDTGSGVTIISSKHWKIIGTYDFIGAYNGPDIQGPDGSSIGAEGLVSVRITMAGITIQHSAILAKNFHQLILLSNGYMKSIALVLDLQANRMWLLKVPSSVASHTWDASITGHRSHIATANSLIRFTDRKSVAQTANCSSRQQLVYRGQHIALGDLYLDDLISNIAIHSLVSSLPILSSSTTWESPILLSTIRIFHQFIIYE</sequence>
<gene>
    <name evidence="2" type="ORF">GRG538_LOCUS7935</name>
</gene>
<protein>
    <recommendedName>
        <fullName evidence="4">Peptidase A2 domain-containing protein</fullName>
    </recommendedName>
</protein>
<dbReference type="AlphaFoldDB" id="A0A817YFB8"/>
<dbReference type="Gene3D" id="2.40.70.10">
    <property type="entry name" value="Acid Proteases"/>
    <property type="match status" value="1"/>
</dbReference>
<reference evidence="2" key="1">
    <citation type="submission" date="2021-02" db="EMBL/GenBank/DDBJ databases">
        <authorList>
            <person name="Nowell W R."/>
        </authorList>
    </citation>
    <scope>NUCLEOTIDE SEQUENCE</scope>
</reference>